<evidence type="ECO:0000313" key="2">
    <source>
        <dbReference type="EMBL" id="MBK9297133.1"/>
    </source>
</evidence>
<gene>
    <name evidence="2" type="ORF">IPN02_09920</name>
</gene>
<dbReference type="Pfam" id="PF04306">
    <property type="entry name" value="DUF456"/>
    <property type="match status" value="1"/>
</dbReference>
<reference evidence="2 3" key="1">
    <citation type="submission" date="2020-10" db="EMBL/GenBank/DDBJ databases">
        <title>Connecting structure to function with the recovery of over 1000 high-quality activated sludge metagenome-assembled genomes encoding full-length rRNA genes using long-read sequencing.</title>
        <authorList>
            <person name="Singleton C.M."/>
            <person name="Petriglieri F."/>
            <person name="Kristensen J.M."/>
            <person name="Kirkegaard R.H."/>
            <person name="Michaelsen T.Y."/>
            <person name="Andersen M.H."/>
            <person name="Karst S.M."/>
            <person name="Dueholm M.S."/>
            <person name="Nielsen P.H."/>
            <person name="Albertsen M."/>
        </authorList>
    </citation>
    <scope>NUCLEOTIDE SEQUENCE [LARGE SCALE GENOMIC DNA]</scope>
    <source>
        <strain evidence="2">Lyne_18-Q3-R50-59_MAXAC.006</strain>
    </source>
</reference>
<comment type="caution">
    <text evidence="2">The sequence shown here is derived from an EMBL/GenBank/DDBJ whole genome shotgun (WGS) entry which is preliminary data.</text>
</comment>
<name>A0A936TDA2_9ACTN</name>
<proteinExistence type="predicted"/>
<dbReference type="Proteomes" id="UP000727993">
    <property type="component" value="Unassembled WGS sequence"/>
</dbReference>
<feature type="transmembrane region" description="Helical" evidence="1">
    <location>
        <begin position="118"/>
        <end position="139"/>
    </location>
</feature>
<feature type="transmembrane region" description="Helical" evidence="1">
    <location>
        <begin position="6"/>
        <end position="25"/>
    </location>
</feature>
<dbReference type="EMBL" id="JADJZA010000006">
    <property type="protein sequence ID" value="MBK9297133.1"/>
    <property type="molecule type" value="Genomic_DNA"/>
</dbReference>
<sequence>MLGVVVPLLPGTALAWAAIVVWAVVERSTTGWLVLLVASGAAAVGFVVKYLVPSRRLNDRGVPNSTTLVGGVLGVVGFFVVPVVGAPLGFVLGVYLAEWARLRAHSLAWRSTRTALGAVGLAMLIELTAVALMAGVWMLGALAG</sequence>
<dbReference type="InterPro" id="IPR007403">
    <property type="entry name" value="DUF456"/>
</dbReference>
<protein>
    <submittedName>
        <fullName evidence="2">DUF456 domain-containing protein</fullName>
    </submittedName>
</protein>
<dbReference type="AlphaFoldDB" id="A0A936TDA2"/>
<evidence type="ECO:0000256" key="1">
    <source>
        <dbReference type="SAM" id="Phobius"/>
    </source>
</evidence>
<feature type="transmembrane region" description="Helical" evidence="1">
    <location>
        <begin position="72"/>
        <end position="97"/>
    </location>
</feature>
<keyword evidence="1" id="KW-0812">Transmembrane</keyword>
<keyword evidence="1" id="KW-0472">Membrane</keyword>
<evidence type="ECO:0000313" key="3">
    <source>
        <dbReference type="Proteomes" id="UP000727993"/>
    </source>
</evidence>
<keyword evidence="1" id="KW-1133">Transmembrane helix</keyword>
<feature type="transmembrane region" description="Helical" evidence="1">
    <location>
        <begin position="32"/>
        <end position="52"/>
    </location>
</feature>
<accession>A0A936TDA2</accession>
<organism evidence="2 3">
    <name type="scientific">Candidatus Neomicrothrix subdominans</name>
    <dbReference type="NCBI Taxonomy" id="2954438"/>
    <lineage>
        <taxon>Bacteria</taxon>
        <taxon>Bacillati</taxon>
        <taxon>Actinomycetota</taxon>
        <taxon>Acidimicrobiia</taxon>
        <taxon>Acidimicrobiales</taxon>
        <taxon>Microthrixaceae</taxon>
        <taxon>Candidatus Neomicrothrix</taxon>
    </lineage>
</organism>